<evidence type="ECO:0000313" key="5">
    <source>
        <dbReference type="Proteomes" id="UP000267164"/>
    </source>
</evidence>
<reference evidence="4 5" key="1">
    <citation type="submission" date="2018-09" db="EMBL/GenBank/DDBJ databases">
        <title>Nocardia yunnanensis sp. nov., an actinomycete isolated from a soil sample.</title>
        <authorList>
            <person name="Zhang J."/>
        </authorList>
    </citation>
    <scope>NUCLEOTIDE SEQUENCE [LARGE SCALE GENOMIC DNA]</scope>
    <source>
        <strain evidence="4 5">CFHS0054</strain>
    </source>
</reference>
<dbReference type="Gene3D" id="3.40.50.720">
    <property type="entry name" value="NAD(P)-binding Rossmann-like Domain"/>
    <property type="match status" value="1"/>
</dbReference>
<protein>
    <submittedName>
        <fullName evidence="4">SDR family oxidoreductase</fullName>
    </submittedName>
</protein>
<dbReference type="InterPro" id="IPR036291">
    <property type="entry name" value="NAD(P)-bd_dom_sf"/>
</dbReference>
<dbReference type="PANTHER" id="PTHR42901">
    <property type="entry name" value="ALCOHOL DEHYDROGENASE"/>
    <property type="match status" value="1"/>
</dbReference>
<dbReference type="CDD" id="cd05233">
    <property type="entry name" value="SDR_c"/>
    <property type="match status" value="1"/>
</dbReference>
<dbReference type="InterPro" id="IPR002347">
    <property type="entry name" value="SDR_fam"/>
</dbReference>
<dbReference type="PRINTS" id="PR00080">
    <property type="entry name" value="SDRFAMILY"/>
</dbReference>
<evidence type="ECO:0000256" key="2">
    <source>
        <dbReference type="ARBA" id="ARBA00023002"/>
    </source>
</evidence>
<dbReference type="KEGG" id="nyu:D7D52_08955"/>
<comment type="similarity">
    <text evidence="1 3">Belongs to the short-chain dehydrogenases/reductases (SDR) family.</text>
</comment>
<dbReference type="GO" id="GO:0016491">
    <property type="term" value="F:oxidoreductase activity"/>
    <property type="evidence" value="ECO:0007669"/>
    <property type="project" value="UniProtKB-KW"/>
</dbReference>
<gene>
    <name evidence="4" type="ORF">D7D52_08955</name>
</gene>
<dbReference type="PANTHER" id="PTHR42901:SF1">
    <property type="entry name" value="ALCOHOL DEHYDROGENASE"/>
    <property type="match status" value="1"/>
</dbReference>
<dbReference type="AlphaFoldDB" id="A0A386Z8K0"/>
<dbReference type="InterPro" id="IPR020904">
    <property type="entry name" value="Sc_DH/Rdtase_CS"/>
</dbReference>
<sequence>MPENKKRALITGASAGLGRVVALALAERDWELIIVARGADRLEAVRSATRATAVAGDVADPAVRARIASAVGDKGLDLVLNNASALGPSPLPMLEHYPLDELATVFETNVIAPLAILQLTLPALRAADGVAVDVSSDAAIGGYEGWGGYGASKAALDQLTNVLAAENPALRIYSFDPGDMRTDMHQAAFPGEDISDRPEPETVVPTLLQLLESRPPSGRYIASEVAVAS</sequence>
<accession>A0A386Z8K0</accession>
<dbReference type="EMBL" id="CP032568">
    <property type="protein sequence ID" value="AYF73970.1"/>
    <property type="molecule type" value="Genomic_DNA"/>
</dbReference>
<dbReference type="PROSITE" id="PS00061">
    <property type="entry name" value="ADH_SHORT"/>
    <property type="match status" value="1"/>
</dbReference>
<name>A0A386Z8K0_9NOCA</name>
<evidence type="ECO:0000256" key="3">
    <source>
        <dbReference type="RuleBase" id="RU000363"/>
    </source>
</evidence>
<evidence type="ECO:0000313" key="4">
    <source>
        <dbReference type="EMBL" id="AYF73970.1"/>
    </source>
</evidence>
<dbReference type="OrthoDB" id="9775296at2"/>
<dbReference type="Pfam" id="PF00106">
    <property type="entry name" value="adh_short"/>
    <property type="match status" value="1"/>
</dbReference>
<dbReference type="SUPFAM" id="SSF51735">
    <property type="entry name" value="NAD(P)-binding Rossmann-fold domains"/>
    <property type="match status" value="1"/>
</dbReference>
<keyword evidence="2" id="KW-0560">Oxidoreductase</keyword>
<dbReference type="RefSeq" id="WP_120735895.1">
    <property type="nucleotide sequence ID" value="NZ_CP032568.1"/>
</dbReference>
<keyword evidence="5" id="KW-1185">Reference proteome</keyword>
<dbReference type="PRINTS" id="PR00081">
    <property type="entry name" value="GDHRDH"/>
</dbReference>
<dbReference type="Proteomes" id="UP000267164">
    <property type="component" value="Chromosome"/>
</dbReference>
<evidence type="ECO:0000256" key="1">
    <source>
        <dbReference type="ARBA" id="ARBA00006484"/>
    </source>
</evidence>
<organism evidence="4 5">
    <name type="scientific">Nocardia yunnanensis</name>
    <dbReference type="NCBI Taxonomy" id="2382165"/>
    <lineage>
        <taxon>Bacteria</taxon>
        <taxon>Bacillati</taxon>
        <taxon>Actinomycetota</taxon>
        <taxon>Actinomycetes</taxon>
        <taxon>Mycobacteriales</taxon>
        <taxon>Nocardiaceae</taxon>
        <taxon>Nocardia</taxon>
    </lineage>
</organism>
<proteinExistence type="inferred from homology"/>